<dbReference type="RefSeq" id="WP_076172873.1">
    <property type="nucleotide sequence ID" value="NZ_MRTP01000006.1"/>
</dbReference>
<dbReference type="STRING" id="297318.BK138_21745"/>
<keyword evidence="3" id="KW-1185">Reference proteome</keyword>
<protein>
    <submittedName>
        <fullName evidence="2">Transposase</fullName>
    </submittedName>
</protein>
<dbReference type="AlphaFoldDB" id="A0A1R1ELL8"/>
<organism evidence="2 3">
    <name type="scientific">Paenibacillus rhizosphaerae</name>
    <dbReference type="NCBI Taxonomy" id="297318"/>
    <lineage>
        <taxon>Bacteria</taxon>
        <taxon>Bacillati</taxon>
        <taxon>Bacillota</taxon>
        <taxon>Bacilli</taxon>
        <taxon>Bacillales</taxon>
        <taxon>Paenibacillaceae</taxon>
        <taxon>Paenibacillus</taxon>
    </lineage>
</organism>
<gene>
    <name evidence="2" type="ORF">BK138_21745</name>
</gene>
<dbReference type="Proteomes" id="UP000187172">
    <property type="component" value="Unassembled WGS sequence"/>
</dbReference>
<feature type="compositionally biased region" description="Basic and acidic residues" evidence="1">
    <location>
        <begin position="58"/>
        <end position="82"/>
    </location>
</feature>
<sequence>MTNEDKRMLPISHDKVEVDGVYTNEAGREEVLHRGDEFPADLILGSTEWKLSEFTFDNHHEGRTDPRLVPKENDTNKREKIVGPRRQFGQGGHGGQA</sequence>
<evidence type="ECO:0000313" key="2">
    <source>
        <dbReference type="EMBL" id="OMF52700.1"/>
    </source>
</evidence>
<feature type="region of interest" description="Disordered" evidence="1">
    <location>
        <begin position="58"/>
        <end position="97"/>
    </location>
</feature>
<dbReference type="EMBL" id="MRTP01000006">
    <property type="protein sequence ID" value="OMF52700.1"/>
    <property type="molecule type" value="Genomic_DNA"/>
</dbReference>
<evidence type="ECO:0000313" key="3">
    <source>
        <dbReference type="Proteomes" id="UP000187172"/>
    </source>
</evidence>
<evidence type="ECO:0000256" key="1">
    <source>
        <dbReference type="SAM" id="MobiDB-lite"/>
    </source>
</evidence>
<accession>A0A1R1ELL8</accession>
<proteinExistence type="predicted"/>
<comment type="caution">
    <text evidence="2">The sequence shown here is derived from an EMBL/GenBank/DDBJ whole genome shotgun (WGS) entry which is preliminary data.</text>
</comment>
<name>A0A1R1ELL8_9BACL</name>
<reference evidence="2 3" key="1">
    <citation type="submission" date="2016-11" db="EMBL/GenBank/DDBJ databases">
        <title>Paenibacillus species isolates.</title>
        <authorList>
            <person name="Beno S.M."/>
        </authorList>
    </citation>
    <scope>NUCLEOTIDE SEQUENCE [LARGE SCALE GENOMIC DNA]</scope>
    <source>
        <strain evidence="2 3">FSL R5-0378</strain>
    </source>
</reference>